<name>A0ABS9YPE5_9ACTN</name>
<dbReference type="EMBL" id="JALDAY010000024">
    <property type="protein sequence ID" value="MCI3279148.1"/>
    <property type="molecule type" value="Genomic_DNA"/>
</dbReference>
<comment type="caution">
    <text evidence="1">The sequence shown here is derived from an EMBL/GenBank/DDBJ whole genome shotgun (WGS) entry which is preliminary data.</text>
</comment>
<dbReference type="RefSeq" id="WP_242778838.1">
    <property type="nucleotide sequence ID" value="NZ_JALDAY010000024.1"/>
</dbReference>
<gene>
    <name evidence="1" type="ORF">MQP27_49600</name>
</gene>
<accession>A0ABS9YPE5</accession>
<organism evidence="1 2">
    <name type="scientific">Streptomyces cylindrosporus</name>
    <dbReference type="NCBI Taxonomy" id="2927583"/>
    <lineage>
        <taxon>Bacteria</taxon>
        <taxon>Bacillati</taxon>
        <taxon>Actinomycetota</taxon>
        <taxon>Actinomycetes</taxon>
        <taxon>Kitasatosporales</taxon>
        <taxon>Streptomycetaceae</taxon>
        <taxon>Streptomyces</taxon>
    </lineage>
</organism>
<dbReference type="Proteomes" id="UP001165269">
    <property type="component" value="Unassembled WGS sequence"/>
</dbReference>
<evidence type="ECO:0000313" key="1">
    <source>
        <dbReference type="EMBL" id="MCI3279148.1"/>
    </source>
</evidence>
<protein>
    <submittedName>
        <fullName evidence="1">Uncharacterized protein</fullName>
    </submittedName>
</protein>
<sequence>MSEPEPGQGEYEMVMPIILAKTNGGPYDDAAVVAGMTCGALDQELAMAKTLHTLPRERYLDARLLEQADLIAMKHGYMMKRGDLDEASGWQEVTFEWA</sequence>
<proteinExistence type="predicted"/>
<reference evidence="1" key="1">
    <citation type="submission" date="2022-03" db="EMBL/GenBank/DDBJ databases">
        <title>Streptomyces 7R015 and 7R016 isolated from Barleria lupulina in Thailand.</title>
        <authorList>
            <person name="Kanchanasin P."/>
            <person name="Phongsopitanun W."/>
            <person name="Tanasupawat S."/>
        </authorList>
    </citation>
    <scope>NUCLEOTIDE SEQUENCE</scope>
    <source>
        <strain evidence="1">7R015</strain>
    </source>
</reference>
<evidence type="ECO:0000313" key="2">
    <source>
        <dbReference type="Proteomes" id="UP001165269"/>
    </source>
</evidence>
<keyword evidence="2" id="KW-1185">Reference proteome</keyword>